<reference evidence="9" key="1">
    <citation type="journal article" date="2020" name="Fungal Divers.">
        <title>Resolving the Mortierellaceae phylogeny through synthesis of multi-gene phylogenetics and phylogenomics.</title>
        <authorList>
            <person name="Vandepol N."/>
            <person name="Liber J."/>
            <person name="Desiro A."/>
            <person name="Na H."/>
            <person name="Kennedy M."/>
            <person name="Barry K."/>
            <person name="Grigoriev I.V."/>
            <person name="Miller A.N."/>
            <person name="O'Donnell K."/>
            <person name="Stajich J.E."/>
            <person name="Bonito G."/>
        </authorList>
    </citation>
    <scope>NUCLEOTIDE SEQUENCE</scope>
    <source>
        <strain evidence="9">MES-2147</strain>
    </source>
</reference>
<dbReference type="Pfam" id="PF00732">
    <property type="entry name" value="GMC_oxred_N"/>
    <property type="match status" value="1"/>
</dbReference>
<evidence type="ECO:0000256" key="1">
    <source>
        <dbReference type="ARBA" id="ARBA00001974"/>
    </source>
</evidence>
<feature type="active site" description="Proton donor" evidence="5">
    <location>
        <position position="554"/>
    </location>
</feature>
<evidence type="ECO:0000259" key="7">
    <source>
        <dbReference type="Pfam" id="PF00732"/>
    </source>
</evidence>
<dbReference type="InterPro" id="IPR036188">
    <property type="entry name" value="FAD/NAD-bd_sf"/>
</dbReference>
<sequence length="630" mass="69967">MTNSAITLTATAAVGLAVAGLTYQYTQRNKVETGREPWDDKRDMYYYDFIVLGGGTAGCVLASRLAEDPDIAVLVLEAGEDMDKHILTSMPMGFPQLYQSKHDWQFKTVPQVHANNRKLDQIRGRMLGGCSMINNMQYTRGPRSDYDEWVNTFGNPGWTYEEVLPYFKKSECFHDPKLDPSDPRGPKTPRMFLPEFDTYESEYHGTEGSWHLSFHHLYPAAQRFIKANMDEGVPRLKDPNGASTLGVFRMQSMLQPNAKRSSTSTAFLGKGRTPEGENHNNIRIILKANVERILIETENGIKRAVGAEFRDAKGVLRRVYAGREVLLSTGVFQSPTLLLASGIGHSIHNSIPLIHELPGVGHNMTDHNIYKYFRHGTGPLSSQAVESGCFVRLEDIAPEFVAREKANGTWQERASGPDAPHVEILFPPCYVKADDFRYFPSGNYYTLIAVLLNPASKGKTDARVTEVQTSSKRKEKSGTRLKVEPMIDSNILADAFDMRVMKEAVKFARRLGKRMQQDPELGGVECSPGEEAVPSDDDAAMEAFIRQNCTTYFHSVGTCSMGPASNPEAVVDTRLRVHGIESLRVIDSSVIPKVIAGHTAAATVMVAEKASDMIKEDWAHKHPALGVIPI</sequence>
<evidence type="ECO:0000256" key="2">
    <source>
        <dbReference type="ARBA" id="ARBA00010790"/>
    </source>
</evidence>
<gene>
    <name evidence="9" type="ORF">BGZ65_001267</name>
</gene>
<keyword evidence="4 6" id="KW-0274">FAD</keyword>
<feature type="binding site" evidence="6">
    <location>
        <position position="290"/>
    </location>
    <ligand>
        <name>FAD</name>
        <dbReference type="ChEBI" id="CHEBI:57692"/>
    </ligand>
</feature>
<dbReference type="SUPFAM" id="SSF54373">
    <property type="entry name" value="FAD-linked reductases, C-terminal domain"/>
    <property type="match status" value="1"/>
</dbReference>
<dbReference type="InterPro" id="IPR000172">
    <property type="entry name" value="GMC_OxRdtase_N"/>
</dbReference>
<evidence type="ECO:0008006" key="11">
    <source>
        <dbReference type="Google" id="ProtNLM"/>
    </source>
</evidence>
<evidence type="ECO:0000313" key="10">
    <source>
        <dbReference type="Proteomes" id="UP000749646"/>
    </source>
</evidence>
<evidence type="ECO:0000256" key="5">
    <source>
        <dbReference type="PIRSR" id="PIRSR000137-1"/>
    </source>
</evidence>
<dbReference type="PIRSF" id="PIRSF000137">
    <property type="entry name" value="Alcohol_oxidase"/>
    <property type="match status" value="1"/>
</dbReference>
<dbReference type="EMBL" id="JAAAHW010000311">
    <property type="protein sequence ID" value="KAG0003898.1"/>
    <property type="molecule type" value="Genomic_DNA"/>
</dbReference>
<dbReference type="Proteomes" id="UP000749646">
    <property type="component" value="Unassembled WGS sequence"/>
</dbReference>
<accession>A0A9P6SUD5</accession>
<dbReference type="InterPro" id="IPR007867">
    <property type="entry name" value="GMC_OxRtase_C"/>
</dbReference>
<dbReference type="SUPFAM" id="SSF51905">
    <property type="entry name" value="FAD/NAD(P)-binding domain"/>
    <property type="match status" value="1"/>
</dbReference>
<dbReference type="AlphaFoldDB" id="A0A9P6SUD5"/>
<dbReference type="GO" id="GO:0050660">
    <property type="term" value="F:flavin adenine dinucleotide binding"/>
    <property type="evidence" value="ECO:0007669"/>
    <property type="project" value="InterPro"/>
</dbReference>
<dbReference type="PANTHER" id="PTHR11552:SF147">
    <property type="entry name" value="CHOLINE DEHYDROGENASE, MITOCHONDRIAL"/>
    <property type="match status" value="1"/>
</dbReference>
<feature type="binding site" evidence="6">
    <location>
        <position position="552"/>
    </location>
    <ligand>
        <name>substrate</name>
    </ligand>
</feature>
<evidence type="ECO:0000256" key="3">
    <source>
        <dbReference type="ARBA" id="ARBA00022630"/>
    </source>
</evidence>
<keyword evidence="10" id="KW-1185">Reference proteome</keyword>
<protein>
    <recommendedName>
        <fullName evidence="11">Glucose-methanol-choline oxidoreductase N-terminal domain-containing protein</fullName>
    </recommendedName>
</protein>
<keyword evidence="3" id="KW-0285">Flavoprotein</keyword>
<dbReference type="Gene3D" id="3.30.560.10">
    <property type="entry name" value="Glucose Oxidase, domain 3"/>
    <property type="match status" value="1"/>
</dbReference>
<evidence type="ECO:0000259" key="8">
    <source>
        <dbReference type="Pfam" id="PF05199"/>
    </source>
</evidence>
<proteinExistence type="inferred from homology"/>
<dbReference type="Gene3D" id="3.50.50.60">
    <property type="entry name" value="FAD/NAD(P)-binding domain"/>
    <property type="match status" value="1"/>
</dbReference>
<evidence type="ECO:0000256" key="6">
    <source>
        <dbReference type="PIRSR" id="PIRSR000137-2"/>
    </source>
</evidence>
<feature type="domain" description="Glucose-methanol-choline oxidoreductase C-terminal" evidence="8">
    <location>
        <begin position="482"/>
        <end position="607"/>
    </location>
</feature>
<dbReference type="Pfam" id="PF05199">
    <property type="entry name" value="GMC_oxred_C"/>
    <property type="match status" value="1"/>
</dbReference>
<name>A0A9P6SUD5_9FUNG</name>
<organism evidence="9 10">
    <name type="scientific">Modicella reniformis</name>
    <dbReference type="NCBI Taxonomy" id="1440133"/>
    <lineage>
        <taxon>Eukaryota</taxon>
        <taxon>Fungi</taxon>
        <taxon>Fungi incertae sedis</taxon>
        <taxon>Mucoromycota</taxon>
        <taxon>Mortierellomycotina</taxon>
        <taxon>Mortierellomycetes</taxon>
        <taxon>Mortierellales</taxon>
        <taxon>Mortierellaceae</taxon>
        <taxon>Modicella</taxon>
    </lineage>
</organism>
<comment type="similarity">
    <text evidence="2">Belongs to the GMC oxidoreductase family.</text>
</comment>
<comment type="cofactor">
    <cofactor evidence="1 6">
        <name>FAD</name>
        <dbReference type="ChEBI" id="CHEBI:57692"/>
    </cofactor>
</comment>
<dbReference type="OrthoDB" id="269227at2759"/>
<comment type="caution">
    <text evidence="9">The sequence shown here is derived from an EMBL/GenBank/DDBJ whole genome shotgun (WGS) entry which is preliminary data.</text>
</comment>
<evidence type="ECO:0000313" key="9">
    <source>
        <dbReference type="EMBL" id="KAG0003898.1"/>
    </source>
</evidence>
<dbReference type="GO" id="GO:0016614">
    <property type="term" value="F:oxidoreductase activity, acting on CH-OH group of donors"/>
    <property type="evidence" value="ECO:0007669"/>
    <property type="project" value="InterPro"/>
</dbReference>
<feature type="domain" description="Glucose-methanol-choline oxidoreductase N-terminal" evidence="7">
    <location>
        <begin position="47"/>
        <end position="368"/>
    </location>
</feature>
<evidence type="ECO:0000256" key="4">
    <source>
        <dbReference type="ARBA" id="ARBA00022827"/>
    </source>
</evidence>
<dbReference type="PANTHER" id="PTHR11552">
    <property type="entry name" value="GLUCOSE-METHANOL-CHOLINE GMC OXIDOREDUCTASE"/>
    <property type="match status" value="1"/>
</dbReference>
<feature type="active site" description="Proton acceptor" evidence="5">
    <location>
        <position position="598"/>
    </location>
</feature>
<dbReference type="InterPro" id="IPR012132">
    <property type="entry name" value="GMC_OxRdtase"/>
</dbReference>